<dbReference type="Gene3D" id="3.40.50.1240">
    <property type="entry name" value="Phosphoglycerate mutase-like"/>
    <property type="match status" value="1"/>
</dbReference>
<keyword evidence="1" id="KW-0324">Glycolysis</keyword>
<comment type="caution">
    <text evidence="5">The sequence shown here is derived from an EMBL/GenBank/DDBJ whole genome shotgun (WGS) entry which is preliminary data.</text>
</comment>
<dbReference type="GO" id="GO:0005737">
    <property type="term" value="C:cytoplasm"/>
    <property type="evidence" value="ECO:0007669"/>
    <property type="project" value="TreeGrafter"/>
</dbReference>
<dbReference type="RefSeq" id="WP_326831037.1">
    <property type="nucleotide sequence ID" value="NZ_VULR01000005.1"/>
</dbReference>
<dbReference type="PIRSF" id="PIRSF000709">
    <property type="entry name" value="6PFK_2-Ptase"/>
    <property type="match status" value="1"/>
</dbReference>
<dbReference type="PANTHER" id="PTHR48100">
    <property type="entry name" value="BROAD-SPECIFICITY PHOSPHATASE YOR283W-RELATED"/>
    <property type="match status" value="1"/>
</dbReference>
<feature type="active site" description="Tele-phosphohistidine intermediate" evidence="3">
    <location>
        <position position="8"/>
    </location>
</feature>
<evidence type="ECO:0000256" key="3">
    <source>
        <dbReference type="PIRSR" id="PIRSR613078-1"/>
    </source>
</evidence>
<dbReference type="EMBL" id="VULR01000005">
    <property type="protein sequence ID" value="MSS43058.1"/>
    <property type="molecule type" value="Genomic_DNA"/>
</dbReference>
<evidence type="ECO:0000313" key="6">
    <source>
        <dbReference type="Proteomes" id="UP000462760"/>
    </source>
</evidence>
<evidence type="ECO:0000256" key="2">
    <source>
        <dbReference type="ARBA" id="ARBA00023235"/>
    </source>
</evidence>
<dbReference type="Pfam" id="PF00300">
    <property type="entry name" value="His_Phos_1"/>
    <property type="match status" value="1"/>
</dbReference>
<dbReference type="InterPro" id="IPR001345">
    <property type="entry name" value="PG/BPGM_mutase_AS"/>
</dbReference>
<feature type="binding site" evidence="4">
    <location>
        <position position="57"/>
    </location>
    <ligand>
        <name>substrate</name>
    </ligand>
</feature>
<evidence type="ECO:0000313" key="5">
    <source>
        <dbReference type="EMBL" id="MSS43058.1"/>
    </source>
</evidence>
<dbReference type="InterPro" id="IPR029033">
    <property type="entry name" value="His_PPase_superfam"/>
</dbReference>
<organism evidence="5 6">
    <name type="scientific">Anaerosalibacter bizertensis</name>
    <dbReference type="NCBI Taxonomy" id="932217"/>
    <lineage>
        <taxon>Bacteria</taxon>
        <taxon>Bacillati</taxon>
        <taxon>Bacillota</taxon>
        <taxon>Tissierellia</taxon>
        <taxon>Tissierellales</taxon>
        <taxon>Sporanaerobacteraceae</taxon>
        <taxon>Anaerosalibacter</taxon>
    </lineage>
</organism>
<dbReference type="SMART" id="SM00855">
    <property type="entry name" value="PGAM"/>
    <property type="match status" value="1"/>
</dbReference>
<dbReference type="InterPro" id="IPR050275">
    <property type="entry name" value="PGM_Phosphatase"/>
</dbReference>
<evidence type="ECO:0000256" key="1">
    <source>
        <dbReference type="ARBA" id="ARBA00023152"/>
    </source>
</evidence>
<dbReference type="CDD" id="cd07067">
    <property type="entry name" value="HP_PGM_like"/>
    <property type="match status" value="1"/>
</dbReference>
<dbReference type="SUPFAM" id="SSF53254">
    <property type="entry name" value="Phosphoglycerate mutase-like"/>
    <property type="match status" value="1"/>
</dbReference>
<keyword evidence="2" id="KW-0413">Isomerase</keyword>
<reference evidence="5 6" key="1">
    <citation type="submission" date="2019-08" db="EMBL/GenBank/DDBJ databases">
        <title>In-depth cultivation of the pig gut microbiome towards novel bacterial diversity and tailored functional studies.</title>
        <authorList>
            <person name="Wylensek D."/>
            <person name="Hitch T.C.A."/>
            <person name="Clavel T."/>
        </authorList>
    </citation>
    <scope>NUCLEOTIDE SEQUENCE [LARGE SCALE GENOMIC DNA]</scope>
    <source>
        <strain evidence="5 6">Med78-601-WT-4W-RMD-3</strain>
    </source>
</reference>
<dbReference type="PROSITE" id="PS00175">
    <property type="entry name" value="PG_MUTASE"/>
    <property type="match status" value="1"/>
</dbReference>
<feature type="active site" description="Proton donor/acceptor" evidence="3">
    <location>
        <position position="81"/>
    </location>
</feature>
<feature type="binding site" evidence="4">
    <location>
        <begin position="7"/>
        <end position="14"/>
    </location>
    <ligand>
        <name>substrate</name>
    </ligand>
</feature>
<protein>
    <submittedName>
        <fullName evidence="5">Histidine phosphatase family protein</fullName>
    </submittedName>
</protein>
<dbReference type="Proteomes" id="UP000462760">
    <property type="component" value="Unassembled WGS sequence"/>
</dbReference>
<dbReference type="PANTHER" id="PTHR48100:SF1">
    <property type="entry name" value="HISTIDINE PHOSPHATASE FAMILY PROTEIN-RELATED"/>
    <property type="match status" value="1"/>
</dbReference>
<dbReference type="InterPro" id="IPR013078">
    <property type="entry name" value="His_Pase_superF_clade-1"/>
</dbReference>
<accession>A0A844FGG9</accession>
<proteinExistence type="predicted"/>
<name>A0A844FGG9_9FIRM</name>
<gene>
    <name evidence="5" type="ORF">FYJ27_04830</name>
</gene>
<dbReference type="GO" id="GO:0016791">
    <property type="term" value="F:phosphatase activity"/>
    <property type="evidence" value="ECO:0007669"/>
    <property type="project" value="TreeGrafter"/>
</dbReference>
<dbReference type="AlphaFoldDB" id="A0A844FGG9"/>
<evidence type="ECO:0000256" key="4">
    <source>
        <dbReference type="PIRSR" id="PIRSR613078-2"/>
    </source>
</evidence>
<sequence length="202" mass="23364">MKIYLTRHGQTEWNLEKRLQGWKNSNLTSKGREGAALLGERLKTVDLDMIFSSSSMRAIETSKIITRGRNIEIKPEDDLREIHTGKWEGNTLQDVEKLYPEEYYAYQNTPHLYKPNANGGETFFQLQERAISIINKIIDDGKYQNVLIVTHGVTARVIMAYFENRPIEKLWETPHIRNTSLSLIEIDGEDIKIPIYADTSHL</sequence>